<accession>A0A8S2UZX7</accession>
<feature type="non-terminal residue" evidence="1">
    <location>
        <position position="1"/>
    </location>
</feature>
<sequence>KKKAIYKKYYFNGRISSLNPPQSDKDDQFRKNVYVGLNNELNVVVHYIDYLSAGKIKGNIRRWLYKQNKNKKNEDQYQHQHDTDSLNEQQLLLNVAANENILTIDEHELTDRQLEENSDSSENEEEDCFVDNNIISTNTQHREKIRSRAARYIKDIQSLLLSDSLEIYQMNLIGKKKEWDALFIKYFDRSIEKRIKQF</sequence>
<dbReference type="EMBL" id="CAJOBA010066306">
    <property type="protein sequence ID" value="CAF4363936.1"/>
    <property type="molecule type" value="Genomic_DNA"/>
</dbReference>
<reference evidence="1" key="1">
    <citation type="submission" date="2021-02" db="EMBL/GenBank/DDBJ databases">
        <authorList>
            <person name="Nowell W R."/>
        </authorList>
    </citation>
    <scope>NUCLEOTIDE SEQUENCE</scope>
</reference>
<evidence type="ECO:0000313" key="1">
    <source>
        <dbReference type="EMBL" id="CAF4363936.1"/>
    </source>
</evidence>
<comment type="caution">
    <text evidence="1">The sequence shown here is derived from an EMBL/GenBank/DDBJ whole genome shotgun (WGS) entry which is preliminary data.</text>
</comment>
<organism evidence="1 2">
    <name type="scientific">Didymodactylos carnosus</name>
    <dbReference type="NCBI Taxonomy" id="1234261"/>
    <lineage>
        <taxon>Eukaryota</taxon>
        <taxon>Metazoa</taxon>
        <taxon>Spiralia</taxon>
        <taxon>Gnathifera</taxon>
        <taxon>Rotifera</taxon>
        <taxon>Eurotatoria</taxon>
        <taxon>Bdelloidea</taxon>
        <taxon>Philodinida</taxon>
        <taxon>Philodinidae</taxon>
        <taxon>Didymodactylos</taxon>
    </lineage>
</organism>
<name>A0A8S2UZX7_9BILA</name>
<dbReference type="AlphaFoldDB" id="A0A8S2UZX7"/>
<dbReference type="Proteomes" id="UP000682733">
    <property type="component" value="Unassembled WGS sequence"/>
</dbReference>
<evidence type="ECO:0000313" key="2">
    <source>
        <dbReference type="Proteomes" id="UP000682733"/>
    </source>
</evidence>
<feature type="non-terminal residue" evidence="1">
    <location>
        <position position="198"/>
    </location>
</feature>
<proteinExistence type="predicted"/>
<gene>
    <name evidence="1" type="ORF">TMI583_LOCUS41705</name>
</gene>
<protein>
    <submittedName>
        <fullName evidence="1">Uncharacterized protein</fullName>
    </submittedName>
</protein>